<feature type="region of interest" description="Disordered" evidence="1">
    <location>
        <begin position="87"/>
        <end position="125"/>
    </location>
</feature>
<proteinExistence type="predicted"/>
<evidence type="ECO:0000313" key="3">
    <source>
        <dbReference type="Proteomes" id="UP001519460"/>
    </source>
</evidence>
<organism evidence="2 3">
    <name type="scientific">Batillaria attramentaria</name>
    <dbReference type="NCBI Taxonomy" id="370345"/>
    <lineage>
        <taxon>Eukaryota</taxon>
        <taxon>Metazoa</taxon>
        <taxon>Spiralia</taxon>
        <taxon>Lophotrochozoa</taxon>
        <taxon>Mollusca</taxon>
        <taxon>Gastropoda</taxon>
        <taxon>Caenogastropoda</taxon>
        <taxon>Sorbeoconcha</taxon>
        <taxon>Cerithioidea</taxon>
        <taxon>Batillariidae</taxon>
        <taxon>Batillaria</taxon>
    </lineage>
</organism>
<accession>A0ABD0K167</accession>
<name>A0ABD0K167_9CAEN</name>
<gene>
    <name evidence="2" type="ORF">BaRGS_00027820</name>
</gene>
<evidence type="ECO:0000313" key="2">
    <source>
        <dbReference type="EMBL" id="KAK7480909.1"/>
    </source>
</evidence>
<comment type="caution">
    <text evidence="2">The sequence shown here is derived from an EMBL/GenBank/DDBJ whole genome shotgun (WGS) entry which is preliminary data.</text>
</comment>
<sequence>MLNRLGTTNITINKTMSETVAMPQETEGEYDYVTGILPMLSEAWKEEDQANKLTSKTLKEAIEGFESLKTAADAMALAAGKDQIPTFIQPPEFRLPTKGNTKQNPSERSYSNRPSWQNGKKGCRT</sequence>
<dbReference type="AlphaFoldDB" id="A0ABD0K167"/>
<protein>
    <submittedName>
        <fullName evidence="2">Uncharacterized protein</fullName>
    </submittedName>
</protein>
<feature type="compositionally biased region" description="Polar residues" evidence="1">
    <location>
        <begin position="98"/>
        <end position="118"/>
    </location>
</feature>
<reference evidence="2 3" key="1">
    <citation type="journal article" date="2023" name="Sci. Data">
        <title>Genome assembly of the Korean intertidal mud-creeper Batillaria attramentaria.</title>
        <authorList>
            <person name="Patra A.K."/>
            <person name="Ho P.T."/>
            <person name="Jun S."/>
            <person name="Lee S.J."/>
            <person name="Kim Y."/>
            <person name="Won Y.J."/>
        </authorList>
    </citation>
    <scope>NUCLEOTIDE SEQUENCE [LARGE SCALE GENOMIC DNA]</scope>
    <source>
        <strain evidence="2">Wonlab-2016</strain>
    </source>
</reference>
<keyword evidence="3" id="KW-1185">Reference proteome</keyword>
<dbReference type="Proteomes" id="UP001519460">
    <property type="component" value="Unassembled WGS sequence"/>
</dbReference>
<dbReference type="EMBL" id="JACVVK020000271">
    <property type="protein sequence ID" value="KAK7480909.1"/>
    <property type="molecule type" value="Genomic_DNA"/>
</dbReference>
<evidence type="ECO:0000256" key="1">
    <source>
        <dbReference type="SAM" id="MobiDB-lite"/>
    </source>
</evidence>